<organism evidence="1 2">
    <name type="scientific">Serratia phage CHI14</name>
    <dbReference type="NCBI Taxonomy" id="2006941"/>
    <lineage>
        <taxon>Viruses</taxon>
        <taxon>Duplodnaviria</taxon>
        <taxon>Heunggongvirae</taxon>
        <taxon>Uroviricota</taxon>
        <taxon>Caudoviricetes</taxon>
        <taxon>Pantevenvirales</taxon>
        <taxon>Straboviridae</taxon>
        <taxon>Tevenvirinae</taxon>
        <taxon>Winklervirus</taxon>
        <taxon>Winklervirus chi14</taxon>
    </lineage>
</organism>
<proteinExistence type="predicted"/>
<dbReference type="GeneID" id="40085496"/>
<name>A0A1Z1LXF9_9CAUD</name>
<keyword evidence="2" id="KW-1185">Reference proteome</keyword>
<dbReference type="RefSeq" id="YP_009609412.1">
    <property type="nucleotide sequence ID" value="NC_041996.1"/>
</dbReference>
<protein>
    <submittedName>
        <fullName evidence="1">Uncharacterized protein</fullName>
    </submittedName>
</protein>
<evidence type="ECO:0000313" key="1">
    <source>
        <dbReference type="EMBL" id="ARW57510.1"/>
    </source>
</evidence>
<dbReference type="KEGG" id="vg:40085496"/>
<dbReference type="EMBL" id="MF036690">
    <property type="protein sequence ID" value="ARW57510.1"/>
    <property type="molecule type" value="Genomic_DNA"/>
</dbReference>
<accession>A0A1Z1LXF9</accession>
<reference evidence="1 2" key="1">
    <citation type="submission" date="2017-04" db="EMBL/GenBank/DDBJ databases">
        <title>Environmental T4-family bacteriophages evolve to escape abortive infection via multiple routes in a bacterial host employing altruistic suicide through Type III toxin-antitoxin systems.</title>
        <authorList>
            <person name="Chen B."/>
            <person name="Salmond G.P.C."/>
            <person name="Akusobi C."/>
            <person name="Fang X."/>
        </authorList>
    </citation>
    <scope>NUCLEOTIDE SEQUENCE [LARGE SCALE GENOMIC DNA]</scope>
</reference>
<dbReference type="Proteomes" id="UP000225148">
    <property type="component" value="Segment"/>
</dbReference>
<sequence>MIIKTDKELRKYVLNTLRDILRGDMAKYIKIEYPFDANMDTVFRPVTPTAMTFIGASFVNKVAEDFPVIHPFKAKIKFHSMSLNAEDFYIALRRSRAAGAIKAQAKLKEMPLEDITSSGYYVRNTGTVDHSMSFAAKVRTNLALKLDWVLTQGAKLLPGDLRQKYHYSQNGNRPGSKITSVTLTTVDNEVIRVHIQARSPVLETDFNLTRIRDRFKEQLNAAFNQMDFIADVEMKTISSSQAEFILRPNHKAKGLHVKESVYENLPKTSYLVPLTKMQTFEPLETKIEIHHANQLRDSIHVIDAQLEANGAERIEIEKRLQALAKQDVNLMTQRDVLKKAIEVLIG</sequence>
<evidence type="ECO:0000313" key="2">
    <source>
        <dbReference type="Proteomes" id="UP000225148"/>
    </source>
</evidence>